<dbReference type="InterPro" id="IPR011013">
    <property type="entry name" value="Gal_mutarotase_sf_dom"/>
</dbReference>
<evidence type="ECO:0000313" key="9">
    <source>
        <dbReference type="EMBL" id="CAK9083307.1"/>
    </source>
</evidence>
<dbReference type="Gene3D" id="2.70.98.30">
    <property type="entry name" value="Golgi alpha-mannosidase II, domain 4"/>
    <property type="match status" value="1"/>
</dbReference>
<feature type="chain" id="PRO_5045003151" description="Alpha-mannosidase" evidence="7">
    <location>
        <begin position="23"/>
        <end position="992"/>
    </location>
</feature>
<dbReference type="Pfam" id="PF09261">
    <property type="entry name" value="Alpha-mann_mid"/>
    <property type="match status" value="1"/>
</dbReference>
<keyword evidence="4 7" id="KW-0862">Zinc</keyword>
<dbReference type="InterPro" id="IPR050843">
    <property type="entry name" value="Glycosyl_Hydrlase_38"/>
</dbReference>
<evidence type="ECO:0000256" key="4">
    <source>
        <dbReference type="ARBA" id="ARBA00022833"/>
    </source>
</evidence>
<keyword evidence="7" id="KW-0732">Signal</keyword>
<dbReference type="SMART" id="SM00872">
    <property type="entry name" value="Alpha-mann_mid"/>
    <property type="match status" value="1"/>
</dbReference>
<dbReference type="InterPro" id="IPR015341">
    <property type="entry name" value="Glyco_hydro_38_cen"/>
</dbReference>
<dbReference type="InterPro" id="IPR011682">
    <property type="entry name" value="Glyco_hydro_38_C"/>
</dbReference>
<dbReference type="EC" id="3.2.1.-" evidence="7"/>
<comment type="cofactor">
    <cofactor evidence="7">
        <name>Zn(2+)</name>
        <dbReference type="ChEBI" id="CHEBI:29105"/>
    </cofactor>
    <text evidence="7">Binds 1 zinc ion per subunit.</text>
</comment>
<dbReference type="Gene3D" id="2.60.40.1360">
    <property type="match status" value="1"/>
</dbReference>
<accession>A0ABP0Q4Y5</accession>
<dbReference type="InterPro" id="IPR000602">
    <property type="entry name" value="Glyco_hydro_38_N"/>
</dbReference>
<dbReference type="InterPro" id="IPR027291">
    <property type="entry name" value="Glyco_hydro_38_N_sf"/>
</dbReference>
<feature type="domain" description="Glycoside hydrolase family 38 central" evidence="8">
    <location>
        <begin position="346"/>
        <end position="418"/>
    </location>
</feature>
<reference evidence="9 10" key="1">
    <citation type="submission" date="2024-02" db="EMBL/GenBank/DDBJ databases">
        <authorList>
            <person name="Chen Y."/>
            <person name="Shah S."/>
            <person name="Dougan E. K."/>
            <person name="Thang M."/>
            <person name="Chan C."/>
        </authorList>
    </citation>
    <scope>NUCLEOTIDE SEQUENCE [LARGE SCALE GENOMIC DNA]</scope>
</reference>
<keyword evidence="3 7" id="KW-0378">Hydrolase</keyword>
<dbReference type="EMBL" id="CAXAMN010024028">
    <property type="protein sequence ID" value="CAK9083307.1"/>
    <property type="molecule type" value="Genomic_DNA"/>
</dbReference>
<dbReference type="Gene3D" id="2.60.40.1180">
    <property type="entry name" value="Golgi alpha-mannosidase II"/>
    <property type="match status" value="1"/>
</dbReference>
<keyword evidence="2 7" id="KW-0479">Metal-binding</keyword>
<protein>
    <recommendedName>
        <fullName evidence="7">Alpha-mannosidase</fullName>
        <ecNumber evidence="7">3.2.1.-</ecNumber>
    </recommendedName>
</protein>
<evidence type="ECO:0000256" key="3">
    <source>
        <dbReference type="ARBA" id="ARBA00022801"/>
    </source>
</evidence>
<gene>
    <name evidence="9" type="ORF">CCMP2556_LOCUS40627</name>
</gene>
<feature type="signal peptide" evidence="7">
    <location>
        <begin position="1"/>
        <end position="22"/>
    </location>
</feature>
<dbReference type="InterPro" id="IPR028995">
    <property type="entry name" value="Glyco_hydro_57/38_cen_sf"/>
</dbReference>
<organism evidence="9 10">
    <name type="scientific">Durusdinium trenchii</name>
    <dbReference type="NCBI Taxonomy" id="1381693"/>
    <lineage>
        <taxon>Eukaryota</taxon>
        <taxon>Sar</taxon>
        <taxon>Alveolata</taxon>
        <taxon>Dinophyceae</taxon>
        <taxon>Suessiales</taxon>
        <taxon>Symbiodiniaceae</taxon>
        <taxon>Durusdinium</taxon>
    </lineage>
</organism>
<evidence type="ECO:0000259" key="8">
    <source>
        <dbReference type="SMART" id="SM00872"/>
    </source>
</evidence>
<sequence length="992" mass="111180">MAGLRKMRILWPLVFLLGPVEADPVEVHIVCHTHDDVGWLKTVDEYYSGQNNSIQHAYVHMILDTVVQSLAMNRNRTFTYVEQAFFVRWWRQQDAATRALVKTLVKEGRLEFTNGGWCMHDEAAPHYIDMIDQTTLGHKFLMDEFGVAPRTGWQLDPFGHSATQAALLSAEVGFQGLFFGRIDYQDLQLRQQDRAAEFIWRASPSLGPAAQVFSGLTGSYHGNYGPPDGFQFDVNNLDETIQDDPNLEDYNVKSRVDGFVAAALAQANMTRGKNIMMTMGSDFQYEDALTWFYNLDRLIQHVNEDGRIKVFYSTPSRYVEAKQKETMVKWPLKEDDFFPYADGPHKFWTGYFTSRPTLKRYIRDTSAFFQVAKQITALAESGTQGLEHLAEALGVAQHHDAVSGTAKQHVTFDYAKRLARGRSLAYPEVSKALKTHMGKASVQDFTLCELRNVSLCALTQAVGRSTNRTCFALWNGLARPREELIELPVSSKNLEVVQAETNEAVPIQLVRSLPSVTNYGSDAGGAKDTLLAEVKLPPLGFSGFCLQQVEGKTAPESQLMKDAELIENENLAIHFAGGMMSKITDKVNNMSIRAEQNWFWYNASVGNAESSQVSGAYIFRPNRSQANPVFTGLPFMQVFHGELADEVVTSVGSWVHQRLRLAKKASHVEITYTVGQECPGLRFADPPGEIPADDGLGKEIVSRFSTDLQTAGTCFSDSNGREMLQRKRDFRPSWDFNQTEEVAGNYYPIATSLFIRSQQSQLTVLTDTSQAGTGCVRDGEIEMMVHRRLFKDDGRGVGEPLNETQFVTSYVEDPKGQHYGPGLVTRGQHWLHLGRPSNTAKSWRPLMDRLYMAPVPFFTAGEVAFRKSWTNWLPKNLEVISLASWGPKTLLLRIAHQFGVGEDPELSKPAKLNFEFLFPGHSITSIEERGLGGTISKDEVEHRRIQWPLEDEAAPGAPLGRMRSARSTVGVVTFGPLQIRTFLLQFGEAVFI</sequence>
<evidence type="ECO:0000313" key="10">
    <source>
        <dbReference type="Proteomes" id="UP001642484"/>
    </source>
</evidence>
<evidence type="ECO:0000256" key="2">
    <source>
        <dbReference type="ARBA" id="ARBA00022723"/>
    </source>
</evidence>
<proteinExistence type="inferred from homology"/>
<evidence type="ECO:0000256" key="7">
    <source>
        <dbReference type="RuleBase" id="RU361199"/>
    </source>
</evidence>
<dbReference type="SUPFAM" id="SSF88688">
    <property type="entry name" value="Families 57/38 glycoside transferase middle domain"/>
    <property type="match status" value="1"/>
</dbReference>
<dbReference type="PANTHER" id="PTHR11607">
    <property type="entry name" value="ALPHA-MANNOSIDASE"/>
    <property type="match status" value="1"/>
</dbReference>
<comment type="caution">
    <text evidence="9">The sequence shown here is derived from an EMBL/GenBank/DDBJ whole genome shotgun (WGS) entry which is preliminary data.</text>
</comment>
<dbReference type="InterPro" id="IPR037094">
    <property type="entry name" value="Glyco_hydro_38_cen_sf"/>
</dbReference>
<dbReference type="InterPro" id="IPR013780">
    <property type="entry name" value="Glyco_hydro_b"/>
</dbReference>
<comment type="similarity">
    <text evidence="1 7">Belongs to the glycosyl hydrolase 38 family.</text>
</comment>
<dbReference type="Pfam" id="PF01074">
    <property type="entry name" value="Glyco_hydro_38N"/>
    <property type="match status" value="1"/>
</dbReference>
<name>A0ABP0Q4Y5_9DINO</name>
<dbReference type="CDD" id="cd10810">
    <property type="entry name" value="GH38N_AMII_LAM_like"/>
    <property type="match status" value="1"/>
</dbReference>
<evidence type="ECO:0000256" key="6">
    <source>
        <dbReference type="ARBA" id="ARBA00023295"/>
    </source>
</evidence>
<dbReference type="Proteomes" id="UP001642484">
    <property type="component" value="Unassembled WGS sequence"/>
</dbReference>
<keyword evidence="10" id="KW-1185">Reference proteome</keyword>
<dbReference type="SUPFAM" id="SSF88713">
    <property type="entry name" value="Glycoside hydrolase/deacetylase"/>
    <property type="match status" value="1"/>
</dbReference>
<dbReference type="Pfam" id="PF07748">
    <property type="entry name" value="Glyco_hydro_38C"/>
    <property type="match status" value="1"/>
</dbReference>
<keyword evidence="6 7" id="KW-0326">Glycosidase</keyword>
<keyword evidence="5" id="KW-1015">Disulfide bond</keyword>
<dbReference type="PANTHER" id="PTHR11607:SF3">
    <property type="entry name" value="LYSOSOMAL ALPHA-MANNOSIDASE"/>
    <property type="match status" value="1"/>
</dbReference>
<dbReference type="Gene3D" id="1.20.1270.50">
    <property type="entry name" value="Glycoside hydrolase family 38, central domain"/>
    <property type="match status" value="2"/>
</dbReference>
<dbReference type="SUPFAM" id="SSF74650">
    <property type="entry name" value="Galactose mutarotase-like"/>
    <property type="match status" value="1"/>
</dbReference>
<dbReference type="InterPro" id="IPR011330">
    <property type="entry name" value="Glyco_hydro/deAcase_b/a-brl"/>
</dbReference>
<evidence type="ECO:0000256" key="5">
    <source>
        <dbReference type="ARBA" id="ARBA00023157"/>
    </source>
</evidence>
<dbReference type="Gene3D" id="3.20.110.10">
    <property type="entry name" value="Glycoside hydrolase 38, N terminal domain"/>
    <property type="match status" value="1"/>
</dbReference>
<evidence type="ECO:0000256" key="1">
    <source>
        <dbReference type="ARBA" id="ARBA00009792"/>
    </source>
</evidence>